<accession>A0A9P5CA36</accession>
<keyword evidence="3" id="KW-1185">Reference proteome</keyword>
<comment type="caution">
    <text evidence="2">The sequence shown here is derived from an EMBL/GenBank/DDBJ whole genome shotgun (WGS) entry which is preliminary data.</text>
</comment>
<evidence type="ECO:0000256" key="1">
    <source>
        <dbReference type="SAM" id="MobiDB-lite"/>
    </source>
</evidence>
<protein>
    <submittedName>
        <fullName evidence="2">Uncharacterized protein</fullName>
    </submittedName>
</protein>
<sequence length="118" mass="12706">MNASNAAARGSESENTIRRIIASRYIVESCRSDNKPRESARPLLLPLLKQVRMTDSSFCRRTCDSSTAHGANWETPKASHGVQRNSGRGLAQCLPPVKTSGAQHLSGPACPTVDVSTK</sequence>
<evidence type="ECO:0000313" key="2">
    <source>
        <dbReference type="EMBL" id="KAF3062617.1"/>
    </source>
</evidence>
<name>A0A9P5CA36_9HYPO</name>
<organism evidence="2 3">
    <name type="scientific">Trichoderma lentiforme</name>
    <dbReference type="NCBI Taxonomy" id="1567552"/>
    <lineage>
        <taxon>Eukaryota</taxon>
        <taxon>Fungi</taxon>
        <taxon>Dikarya</taxon>
        <taxon>Ascomycota</taxon>
        <taxon>Pezizomycotina</taxon>
        <taxon>Sordariomycetes</taxon>
        <taxon>Hypocreomycetidae</taxon>
        <taxon>Hypocreales</taxon>
        <taxon>Hypocreaceae</taxon>
        <taxon>Trichoderma</taxon>
    </lineage>
</organism>
<evidence type="ECO:0000313" key="3">
    <source>
        <dbReference type="Proteomes" id="UP000801864"/>
    </source>
</evidence>
<gene>
    <name evidence="2" type="ORF">CFAM422_010736</name>
</gene>
<dbReference type="EMBL" id="QLNT01000021">
    <property type="protein sequence ID" value="KAF3062617.1"/>
    <property type="molecule type" value="Genomic_DNA"/>
</dbReference>
<dbReference type="Proteomes" id="UP000801864">
    <property type="component" value="Unassembled WGS sequence"/>
</dbReference>
<dbReference type="AlphaFoldDB" id="A0A9P5CA36"/>
<reference evidence="2 3" key="1">
    <citation type="submission" date="2018-06" db="EMBL/GenBank/DDBJ databases">
        <title>Genome analysis of cellulolytic fungus Trichoderma lentiforme CFAM-422.</title>
        <authorList>
            <person name="Steindorff A.S."/>
            <person name="Formighieri E.F."/>
            <person name="Midorikawa G.E.O."/>
            <person name="Tamietti M.S."/>
            <person name="Ramos E.Z."/>
            <person name="Silva A.S."/>
            <person name="Bon E.P.S."/>
            <person name="Mendes T.D."/>
            <person name="Damaso M.C.T."/>
            <person name="Favaro L.C.L."/>
        </authorList>
    </citation>
    <scope>NUCLEOTIDE SEQUENCE [LARGE SCALE GENOMIC DNA]</scope>
    <source>
        <strain evidence="2 3">CFAM-422</strain>
    </source>
</reference>
<proteinExistence type="predicted"/>
<feature type="region of interest" description="Disordered" evidence="1">
    <location>
        <begin position="67"/>
        <end position="118"/>
    </location>
</feature>